<dbReference type="AlphaFoldDB" id="A0A160T1Q6"/>
<feature type="transmembrane region" description="Helical" evidence="1">
    <location>
        <begin position="104"/>
        <end position="123"/>
    </location>
</feature>
<reference evidence="3" key="1">
    <citation type="submission" date="2016-01" db="EMBL/GenBank/DDBJ databases">
        <authorList>
            <person name="Mcilroy J.S."/>
            <person name="Karst M S."/>
            <person name="Albertsen M."/>
        </authorList>
    </citation>
    <scope>NUCLEOTIDE SEQUENCE</scope>
    <source>
        <strain evidence="3">Cfx-K</strain>
    </source>
</reference>
<dbReference type="KEGG" id="pbf:CFX0092_A0598"/>
<keyword evidence="1" id="KW-1133">Transmembrane helix</keyword>
<proteinExistence type="predicted"/>
<dbReference type="InterPro" id="IPR025403">
    <property type="entry name" value="TgpA-like_C"/>
</dbReference>
<feature type="transmembrane region" description="Helical" evidence="1">
    <location>
        <begin position="45"/>
        <end position="65"/>
    </location>
</feature>
<dbReference type="Pfam" id="PF13559">
    <property type="entry name" value="DUF4129"/>
    <property type="match status" value="1"/>
</dbReference>
<feature type="transmembrane region" description="Helical" evidence="1">
    <location>
        <begin position="333"/>
        <end position="356"/>
    </location>
</feature>
<feature type="transmembrane region" description="Helical" evidence="1">
    <location>
        <begin position="302"/>
        <end position="327"/>
    </location>
</feature>
<sequence>MSTRRRRTIRNKGVIAAARLRRAPEPGERLIFRTDPLTRRFIRPLLITLLATSVSVALLVILRIATPEMEWMLLVPLCFLAALEGTYTAAWLSNPDSRAVDRGVYRAAEVLLLIVIARVYSWIVFGQGIPSPDEMRLFLTAPLAVLSVAGFVSTTVVTLIAWWLAVTVSRIFVKLDASAEELNFYTLSPAEQKAQADNVPIQVAREELLRNYTYLWLNGGMVMVVVAALSTFEVNQFANVINPFEITRLGLSAAMLLALMTYFLVGFWLLSHARLLRMNARWLMDGAAKDAGVERGWQRSSFAILAIIALVAAFLPIGSTLAISRILSAGLAGLGYLASRVFALISYWFVSALLWLTRNAEDAPLQPLRPTPPPPPVAPPPPLTATNPITSMVISSAFWALVIAIIIAALLFFLRERGYRVDTGRLPGYWAAATAWLRAAWARLTGRARAAGRGLQARFRGPGDGPPPPPRVAARPRFLRLGGLSPREQVRFYYLSLVRRATERGVNRQDSATPLEYTDQLRQAWPEAEDDIEELTQSFLAARYSPQPIEKGDALTMKERWNRVRNRLRGRK</sequence>
<name>A0A160T1Q6_9CHLR</name>
<protein>
    <recommendedName>
        <fullName evidence="2">Protein-glutamine gamma-glutamyltransferase-like C-terminal domain-containing protein</fullName>
    </recommendedName>
</protein>
<dbReference type="OrthoDB" id="144156at2"/>
<dbReference type="Proteomes" id="UP000215027">
    <property type="component" value="Chromosome I"/>
</dbReference>
<feature type="transmembrane region" description="Helical" evidence="1">
    <location>
        <begin position="214"/>
        <end position="232"/>
    </location>
</feature>
<feature type="transmembrane region" description="Helical" evidence="1">
    <location>
        <begin position="393"/>
        <end position="414"/>
    </location>
</feature>
<feature type="transmembrane region" description="Helical" evidence="1">
    <location>
        <begin position="143"/>
        <end position="165"/>
    </location>
</feature>
<feature type="domain" description="Protein-glutamine gamma-glutamyltransferase-like C-terminal" evidence="2">
    <location>
        <begin position="494"/>
        <end position="561"/>
    </location>
</feature>
<dbReference type="RefSeq" id="WP_102136544.1">
    <property type="nucleotide sequence ID" value="NZ_LN890655.1"/>
</dbReference>
<feature type="transmembrane region" description="Helical" evidence="1">
    <location>
        <begin position="71"/>
        <end position="92"/>
    </location>
</feature>
<gene>
    <name evidence="3" type="ORF">CFX0092_A0598</name>
</gene>
<feature type="transmembrane region" description="Helical" evidence="1">
    <location>
        <begin position="252"/>
        <end position="271"/>
    </location>
</feature>
<evidence type="ECO:0000256" key="1">
    <source>
        <dbReference type="SAM" id="Phobius"/>
    </source>
</evidence>
<accession>A0A160T1Q6</accession>
<keyword evidence="1" id="KW-0812">Transmembrane</keyword>
<organism evidence="3 4">
    <name type="scientific">Candidatus Promineifilum breve</name>
    <dbReference type="NCBI Taxonomy" id="1806508"/>
    <lineage>
        <taxon>Bacteria</taxon>
        <taxon>Bacillati</taxon>
        <taxon>Chloroflexota</taxon>
        <taxon>Ardenticatenia</taxon>
        <taxon>Candidatus Promineifilales</taxon>
        <taxon>Candidatus Promineifilaceae</taxon>
        <taxon>Candidatus Promineifilum</taxon>
    </lineage>
</organism>
<keyword evidence="1" id="KW-0472">Membrane</keyword>
<evidence type="ECO:0000259" key="2">
    <source>
        <dbReference type="Pfam" id="PF13559"/>
    </source>
</evidence>
<dbReference type="EMBL" id="LN890655">
    <property type="protein sequence ID" value="CUS02465.1"/>
    <property type="molecule type" value="Genomic_DNA"/>
</dbReference>
<keyword evidence="4" id="KW-1185">Reference proteome</keyword>
<evidence type="ECO:0000313" key="3">
    <source>
        <dbReference type="EMBL" id="CUS02465.1"/>
    </source>
</evidence>
<evidence type="ECO:0000313" key="4">
    <source>
        <dbReference type="Proteomes" id="UP000215027"/>
    </source>
</evidence>